<gene>
    <name evidence="4" type="ORF">FEM48_Zijuj04G0183600</name>
</gene>
<dbReference type="GO" id="GO:0009904">
    <property type="term" value="P:chloroplast accumulation movement"/>
    <property type="evidence" value="ECO:0007669"/>
    <property type="project" value="TreeGrafter"/>
</dbReference>
<evidence type="ECO:0000256" key="1">
    <source>
        <dbReference type="ARBA" id="ARBA00005485"/>
    </source>
</evidence>
<sequence length="265" mass="30686">MLKNCYEFSTLCRIDVCMIIYVPKQIRLPTKLITYPDDSTLFVCMIKQFQTTSITFDNYWPKQRMLLMHGWQHLGYFTVNIHNLFWYLKLKKDTGKESKEKALLELATSETQLENEADQISSEIEQAKKKLKDIFVDLERELEFDIGNFQKQEDLEAELEVAKKELASVKEENFLYLHGYHQKRAETCHGRVEKTATKELEAVKSSVDLAVKNLRSLIEDTMKGRSLVTQQGSFITISKFEYEYLTGRAVGAEEIADKKVAASQA</sequence>
<dbReference type="GO" id="GO:0003677">
    <property type="term" value="F:DNA binding"/>
    <property type="evidence" value="ECO:0007669"/>
    <property type="project" value="InterPro"/>
</dbReference>
<comment type="caution">
    <text evidence="4">The sequence shown here is derived from an EMBL/GenBank/DDBJ whole genome shotgun (WGS) entry which is preliminary data.</text>
</comment>
<keyword evidence="2 3" id="KW-0175">Coiled coil</keyword>
<dbReference type="AlphaFoldDB" id="A0A978VLF9"/>
<evidence type="ECO:0000313" key="4">
    <source>
        <dbReference type="EMBL" id="KAH7533928.1"/>
    </source>
</evidence>
<dbReference type="InterPro" id="IPR036879">
    <property type="entry name" value="TF_MADSbox_sf"/>
</dbReference>
<organism evidence="4 5">
    <name type="scientific">Ziziphus jujuba var. spinosa</name>
    <dbReference type="NCBI Taxonomy" id="714518"/>
    <lineage>
        <taxon>Eukaryota</taxon>
        <taxon>Viridiplantae</taxon>
        <taxon>Streptophyta</taxon>
        <taxon>Embryophyta</taxon>
        <taxon>Tracheophyta</taxon>
        <taxon>Spermatophyta</taxon>
        <taxon>Magnoliopsida</taxon>
        <taxon>eudicotyledons</taxon>
        <taxon>Gunneridae</taxon>
        <taxon>Pentapetalae</taxon>
        <taxon>rosids</taxon>
        <taxon>fabids</taxon>
        <taxon>Rosales</taxon>
        <taxon>Rhamnaceae</taxon>
        <taxon>Paliureae</taxon>
        <taxon>Ziziphus</taxon>
    </lineage>
</organism>
<feature type="coiled-coil region" evidence="3">
    <location>
        <begin position="99"/>
        <end position="172"/>
    </location>
</feature>
<dbReference type="SUPFAM" id="SSF55455">
    <property type="entry name" value="SRF-like"/>
    <property type="match status" value="1"/>
</dbReference>
<dbReference type="GO" id="GO:0009903">
    <property type="term" value="P:chloroplast avoidance movement"/>
    <property type="evidence" value="ECO:0007669"/>
    <property type="project" value="TreeGrafter"/>
</dbReference>
<dbReference type="EMBL" id="JAEACU010000004">
    <property type="protein sequence ID" value="KAH7533928.1"/>
    <property type="molecule type" value="Genomic_DNA"/>
</dbReference>
<reference evidence="4" key="1">
    <citation type="journal article" date="2021" name="Front. Plant Sci.">
        <title>Chromosome-Scale Genome Assembly for Chinese Sour Jujube and Insights Into Its Genome Evolution and Domestication Signature.</title>
        <authorList>
            <person name="Shen L.-Y."/>
            <person name="Luo H."/>
            <person name="Wang X.-L."/>
            <person name="Wang X.-M."/>
            <person name="Qiu X.-J."/>
            <person name="Liu H."/>
            <person name="Zhou S.-S."/>
            <person name="Jia K.-H."/>
            <person name="Nie S."/>
            <person name="Bao Y.-T."/>
            <person name="Zhang R.-G."/>
            <person name="Yun Q.-Z."/>
            <person name="Chai Y.-H."/>
            <person name="Lu J.-Y."/>
            <person name="Li Y."/>
            <person name="Zhao S.-W."/>
            <person name="Mao J.-F."/>
            <person name="Jia S.-G."/>
            <person name="Mao Y.-M."/>
        </authorList>
    </citation>
    <scope>NUCLEOTIDE SEQUENCE</scope>
    <source>
        <strain evidence="4">AT0</strain>
        <tissue evidence="4">Leaf</tissue>
    </source>
</reference>
<dbReference type="GO" id="GO:0005829">
    <property type="term" value="C:cytosol"/>
    <property type="evidence" value="ECO:0007669"/>
    <property type="project" value="TreeGrafter"/>
</dbReference>
<name>A0A978VLF9_ZIZJJ</name>
<protein>
    <submittedName>
        <fullName evidence="4">Uncharacterized protein</fullName>
    </submittedName>
</protein>
<dbReference type="GO" id="GO:0046983">
    <property type="term" value="F:protein dimerization activity"/>
    <property type="evidence" value="ECO:0007669"/>
    <property type="project" value="InterPro"/>
</dbReference>
<proteinExistence type="inferred from homology"/>
<dbReference type="PANTHER" id="PTHR32054:SF2">
    <property type="entry name" value="PROTEIN PLASTID MOVEMENT IMPAIRED 2"/>
    <property type="match status" value="1"/>
</dbReference>
<comment type="similarity">
    <text evidence="1">Belongs to the WEB family.</text>
</comment>
<accession>A0A978VLF9</accession>
<evidence type="ECO:0000313" key="5">
    <source>
        <dbReference type="Proteomes" id="UP000813462"/>
    </source>
</evidence>
<evidence type="ECO:0000256" key="3">
    <source>
        <dbReference type="SAM" id="Coils"/>
    </source>
</evidence>
<dbReference type="Proteomes" id="UP000813462">
    <property type="component" value="Unassembled WGS sequence"/>
</dbReference>
<dbReference type="PANTHER" id="PTHR32054">
    <property type="entry name" value="HEAVY CHAIN, PUTATIVE, EXPRESSED-RELATED-RELATED"/>
    <property type="match status" value="1"/>
</dbReference>
<evidence type="ECO:0000256" key="2">
    <source>
        <dbReference type="ARBA" id="ARBA00023054"/>
    </source>
</evidence>